<evidence type="ECO:0000256" key="3">
    <source>
        <dbReference type="ARBA" id="ARBA00022679"/>
    </source>
</evidence>
<evidence type="ECO:0000256" key="5">
    <source>
        <dbReference type="ARBA" id="ARBA00023012"/>
    </source>
</evidence>
<dbReference type="CDD" id="cd16917">
    <property type="entry name" value="HATPase_UhpB-NarQ-NarX-like"/>
    <property type="match status" value="1"/>
</dbReference>
<dbReference type="SUPFAM" id="SSF48452">
    <property type="entry name" value="TPR-like"/>
    <property type="match status" value="1"/>
</dbReference>
<dbReference type="Proteomes" id="UP000610456">
    <property type="component" value="Unassembled WGS sequence"/>
</dbReference>
<dbReference type="PROSITE" id="PS50109">
    <property type="entry name" value="HIS_KIN"/>
    <property type="match status" value="1"/>
</dbReference>
<dbReference type="Gene3D" id="1.25.40.10">
    <property type="entry name" value="Tetratricopeptide repeat domain"/>
    <property type="match status" value="1"/>
</dbReference>
<dbReference type="SUPFAM" id="SSF55874">
    <property type="entry name" value="ATPase domain of HSP90 chaperone/DNA topoisomerase II/histidine kinase"/>
    <property type="match status" value="1"/>
</dbReference>
<dbReference type="InterPro" id="IPR036890">
    <property type="entry name" value="HATPase_C_sf"/>
</dbReference>
<dbReference type="PANTHER" id="PTHR24421:SF10">
    <property type="entry name" value="NITRATE_NITRITE SENSOR PROTEIN NARQ"/>
    <property type="match status" value="1"/>
</dbReference>
<evidence type="ECO:0000313" key="8">
    <source>
        <dbReference type="Proteomes" id="UP000610456"/>
    </source>
</evidence>
<proteinExistence type="predicted"/>
<dbReference type="EMBL" id="BMXB01000001">
    <property type="protein sequence ID" value="GHA22998.1"/>
    <property type="molecule type" value="Genomic_DNA"/>
</dbReference>
<dbReference type="InterPro" id="IPR050482">
    <property type="entry name" value="Sensor_HK_TwoCompSys"/>
</dbReference>
<feature type="domain" description="Histidine kinase" evidence="6">
    <location>
        <begin position="554"/>
        <end position="639"/>
    </location>
</feature>
<accession>A0A918VTU8</accession>
<dbReference type="Pfam" id="PF02518">
    <property type="entry name" value="HATPase_c"/>
    <property type="match status" value="1"/>
</dbReference>
<dbReference type="SMART" id="SM00028">
    <property type="entry name" value="TPR"/>
    <property type="match status" value="4"/>
</dbReference>
<keyword evidence="4 7" id="KW-0418">Kinase</keyword>
<evidence type="ECO:0000256" key="2">
    <source>
        <dbReference type="ARBA" id="ARBA00012438"/>
    </source>
</evidence>
<name>A0A918VTU8_9FLAO</name>
<evidence type="ECO:0000313" key="7">
    <source>
        <dbReference type="EMBL" id="GHA22998.1"/>
    </source>
</evidence>
<sequence>MTDEKPFEEQIDSILNSEEIPEISKVDSLEKILDLVQTDTLRNKLLWDLSYFYSRTDDSESFKNWNSKSRSLSIRLNDTSKIADSYWDAGHFYYHQNVPDSAYAQYSRAYDIYMRLNRPTTAARLMLNMAITQKNIKDYTGSEISTTKVIQLLKDSGENRRLYSAHNNLGIVYNGLKEFDKSLKHYDLALGYLEKLEDQRDFKLTTLNNQGVLLQSMGDHQEAMNKFNTALSRENLFSDNPQLYAMLLDNKTYSKLLLLDTVEIVKDFNRALHIRDSIGHEDGVVINQIHLSQYYALKGDTLKAIELTKEANILARQTSNNRDVLASLKLLSTYDQKNSGEHLSSYIRLSDSLQQQERNIRNKFTKIRFDTDEFIAENEKLYGQRNVLVGLSLGIALLGLSGFVIKNQGTKNRELSLKQEQQEANEKIFQLLLDQQNIKEATRQRERIRLSEELHDGILSKFFGLRISLESLNSNNDKKSIIQREKYLEDLKVLGQEIRQLSHELNSPLFTSGTGYLSILEEVLSLNETSLTYKIEVEEEIQWEKIPGSIKLHFLRILQEALKNSQTHSEASLIKVSFVLKQGVLSYTIQDNGKGFKTQIKNEGIGLKNMASRTKAMKGKIKIESQINRGTKIKIQVPV</sequence>
<dbReference type="AlphaFoldDB" id="A0A918VTU8"/>
<organism evidence="7 8">
    <name type="scientific">Salinimicrobium marinum</name>
    <dbReference type="NCBI Taxonomy" id="680283"/>
    <lineage>
        <taxon>Bacteria</taxon>
        <taxon>Pseudomonadati</taxon>
        <taxon>Bacteroidota</taxon>
        <taxon>Flavobacteriia</taxon>
        <taxon>Flavobacteriales</taxon>
        <taxon>Flavobacteriaceae</taxon>
        <taxon>Salinimicrobium</taxon>
    </lineage>
</organism>
<dbReference type="GO" id="GO:0004673">
    <property type="term" value="F:protein histidine kinase activity"/>
    <property type="evidence" value="ECO:0007669"/>
    <property type="project" value="UniProtKB-EC"/>
</dbReference>
<reference evidence="7" key="2">
    <citation type="submission" date="2020-09" db="EMBL/GenBank/DDBJ databases">
        <authorList>
            <person name="Sun Q."/>
            <person name="Kim S."/>
        </authorList>
    </citation>
    <scope>NUCLEOTIDE SEQUENCE</scope>
    <source>
        <strain evidence="7">KCTC 12719</strain>
    </source>
</reference>
<gene>
    <name evidence="7" type="ORF">GCM10007103_00070</name>
</gene>
<comment type="catalytic activity">
    <reaction evidence="1">
        <text>ATP + protein L-histidine = ADP + protein N-phospho-L-histidine.</text>
        <dbReference type="EC" id="2.7.13.3"/>
    </reaction>
</comment>
<dbReference type="SMART" id="SM00387">
    <property type="entry name" value="HATPase_c"/>
    <property type="match status" value="1"/>
</dbReference>
<dbReference type="InterPro" id="IPR019734">
    <property type="entry name" value="TPR_rpt"/>
</dbReference>
<evidence type="ECO:0000259" key="6">
    <source>
        <dbReference type="PROSITE" id="PS50109"/>
    </source>
</evidence>
<keyword evidence="3" id="KW-0808">Transferase</keyword>
<dbReference type="Gene3D" id="1.20.5.1930">
    <property type="match status" value="1"/>
</dbReference>
<evidence type="ECO:0000256" key="4">
    <source>
        <dbReference type="ARBA" id="ARBA00022777"/>
    </source>
</evidence>
<evidence type="ECO:0000256" key="1">
    <source>
        <dbReference type="ARBA" id="ARBA00000085"/>
    </source>
</evidence>
<reference evidence="7" key="1">
    <citation type="journal article" date="2014" name="Int. J. Syst. Evol. Microbiol.">
        <title>Complete genome sequence of Corynebacterium casei LMG S-19264T (=DSM 44701T), isolated from a smear-ripened cheese.</title>
        <authorList>
            <consortium name="US DOE Joint Genome Institute (JGI-PGF)"/>
            <person name="Walter F."/>
            <person name="Albersmeier A."/>
            <person name="Kalinowski J."/>
            <person name="Ruckert C."/>
        </authorList>
    </citation>
    <scope>NUCLEOTIDE SEQUENCE</scope>
    <source>
        <strain evidence="7">KCTC 12719</strain>
    </source>
</reference>
<keyword evidence="5" id="KW-0902">Two-component regulatory system</keyword>
<dbReference type="InterPro" id="IPR011990">
    <property type="entry name" value="TPR-like_helical_dom_sf"/>
</dbReference>
<comment type="caution">
    <text evidence="7">The sequence shown here is derived from an EMBL/GenBank/DDBJ whole genome shotgun (WGS) entry which is preliminary data.</text>
</comment>
<dbReference type="InterPro" id="IPR003594">
    <property type="entry name" value="HATPase_dom"/>
</dbReference>
<dbReference type="GO" id="GO:0000160">
    <property type="term" value="P:phosphorelay signal transduction system"/>
    <property type="evidence" value="ECO:0007669"/>
    <property type="project" value="UniProtKB-KW"/>
</dbReference>
<dbReference type="Pfam" id="PF13424">
    <property type="entry name" value="TPR_12"/>
    <property type="match status" value="1"/>
</dbReference>
<dbReference type="EC" id="2.7.13.3" evidence="2"/>
<dbReference type="PANTHER" id="PTHR24421">
    <property type="entry name" value="NITRATE/NITRITE SENSOR PROTEIN NARX-RELATED"/>
    <property type="match status" value="1"/>
</dbReference>
<dbReference type="InterPro" id="IPR005467">
    <property type="entry name" value="His_kinase_dom"/>
</dbReference>
<protein>
    <recommendedName>
        <fullName evidence="2">histidine kinase</fullName>
        <ecNumber evidence="2">2.7.13.3</ecNumber>
    </recommendedName>
</protein>
<keyword evidence="8" id="KW-1185">Reference proteome</keyword>
<dbReference type="Gene3D" id="3.30.565.10">
    <property type="entry name" value="Histidine kinase-like ATPase, C-terminal domain"/>
    <property type="match status" value="1"/>
</dbReference>